<proteinExistence type="predicted"/>
<reference evidence="1" key="1">
    <citation type="submission" date="2020-06" db="EMBL/GenBank/DDBJ databases">
        <title>Draft genome of Bugula neritina, a colonial animal packing powerful symbionts and potential medicines.</title>
        <authorList>
            <person name="Rayko M."/>
        </authorList>
    </citation>
    <scope>NUCLEOTIDE SEQUENCE [LARGE SCALE GENOMIC DNA]</scope>
    <source>
        <strain evidence="1">Kwan_BN1</strain>
    </source>
</reference>
<keyword evidence="2" id="KW-1185">Reference proteome</keyword>
<accession>A0A7J7KTJ4</accession>
<sequence length="90" mass="10029">MYSCCIKHSEKSGSCVGIKVPKEFRDSHNKVNSYVIPPSFGSKHPKPMMEENKSVSVSDLEQILSGKHGIMQLPSRAMDEVYPGIYIGEQ</sequence>
<evidence type="ECO:0000313" key="1">
    <source>
        <dbReference type="EMBL" id="KAF6041526.1"/>
    </source>
</evidence>
<dbReference type="AlphaFoldDB" id="A0A7J7KTJ4"/>
<comment type="caution">
    <text evidence="1">The sequence shown here is derived from an EMBL/GenBank/DDBJ whole genome shotgun (WGS) entry which is preliminary data.</text>
</comment>
<evidence type="ECO:0000313" key="2">
    <source>
        <dbReference type="Proteomes" id="UP000593567"/>
    </source>
</evidence>
<name>A0A7J7KTJ4_BUGNE</name>
<organism evidence="1 2">
    <name type="scientific">Bugula neritina</name>
    <name type="common">Brown bryozoan</name>
    <name type="synonym">Sertularia neritina</name>
    <dbReference type="NCBI Taxonomy" id="10212"/>
    <lineage>
        <taxon>Eukaryota</taxon>
        <taxon>Metazoa</taxon>
        <taxon>Spiralia</taxon>
        <taxon>Lophotrochozoa</taxon>
        <taxon>Bryozoa</taxon>
        <taxon>Gymnolaemata</taxon>
        <taxon>Cheilostomatida</taxon>
        <taxon>Flustrina</taxon>
        <taxon>Buguloidea</taxon>
        <taxon>Bugulidae</taxon>
        <taxon>Bugula</taxon>
    </lineage>
</organism>
<protein>
    <submittedName>
        <fullName evidence="1">Uncharacterized protein</fullName>
    </submittedName>
</protein>
<dbReference type="Proteomes" id="UP000593567">
    <property type="component" value="Unassembled WGS sequence"/>
</dbReference>
<dbReference type="EMBL" id="VXIV02000030">
    <property type="protein sequence ID" value="KAF6041526.1"/>
    <property type="molecule type" value="Genomic_DNA"/>
</dbReference>
<gene>
    <name evidence="1" type="ORF">EB796_000155</name>
</gene>